<keyword evidence="5 12" id="KW-0633">Potassium transport</keyword>
<dbReference type="GO" id="GO:0015079">
    <property type="term" value="F:potassium ion transmembrane transporter activity"/>
    <property type="evidence" value="ECO:0007669"/>
    <property type="project" value="UniProtKB-UniRule"/>
</dbReference>
<keyword evidence="8 12" id="KW-0630">Potassium</keyword>
<comment type="catalytic activity">
    <reaction evidence="12">
        <text>K(+)(in) + H(+)(in) = K(+)(out) + H(+)(out)</text>
        <dbReference type="Rhea" id="RHEA:28490"/>
        <dbReference type="ChEBI" id="CHEBI:15378"/>
        <dbReference type="ChEBI" id="CHEBI:29103"/>
    </reaction>
</comment>
<dbReference type="RefSeq" id="WP_369790807.1">
    <property type="nucleotide sequence ID" value="NZ_CP165628.1"/>
</dbReference>
<evidence type="ECO:0000256" key="4">
    <source>
        <dbReference type="ARBA" id="ARBA00022475"/>
    </source>
</evidence>
<evidence type="ECO:0000256" key="1">
    <source>
        <dbReference type="ARBA" id="ARBA00004141"/>
    </source>
</evidence>
<evidence type="ECO:0000256" key="12">
    <source>
        <dbReference type="HAMAP-Rule" id="MF_01522"/>
    </source>
</evidence>
<feature type="transmembrane region" description="Helical" evidence="12">
    <location>
        <begin position="212"/>
        <end position="235"/>
    </location>
</feature>
<feature type="transmembrane region" description="Helical" evidence="12">
    <location>
        <begin position="144"/>
        <end position="164"/>
    </location>
</feature>
<evidence type="ECO:0000256" key="10">
    <source>
        <dbReference type="ARBA" id="ARBA00023065"/>
    </source>
</evidence>
<feature type="transmembrane region" description="Helical" evidence="12">
    <location>
        <begin position="395"/>
        <end position="415"/>
    </location>
</feature>
<evidence type="ECO:0000256" key="11">
    <source>
        <dbReference type="ARBA" id="ARBA00023136"/>
    </source>
</evidence>
<keyword evidence="4 12" id="KW-1003">Cell membrane</keyword>
<organism evidence="15">
    <name type="scientific">Rouxiella sp. WC2420</name>
    <dbReference type="NCBI Taxonomy" id="3234145"/>
    <lineage>
        <taxon>Bacteria</taxon>
        <taxon>Pseudomonadati</taxon>
        <taxon>Pseudomonadota</taxon>
        <taxon>Gammaproteobacteria</taxon>
        <taxon>Enterobacterales</taxon>
        <taxon>Yersiniaceae</taxon>
        <taxon>Rouxiella</taxon>
    </lineage>
</organism>
<dbReference type="GO" id="GO:0015293">
    <property type="term" value="F:symporter activity"/>
    <property type="evidence" value="ECO:0007669"/>
    <property type="project" value="UniProtKB-UniRule"/>
</dbReference>
<comment type="subcellular location">
    <subcellularLocation>
        <location evidence="12">Cell membrane</location>
        <topology evidence="12">Multi-pass membrane protein</topology>
    </subcellularLocation>
    <subcellularLocation>
        <location evidence="1">Membrane</location>
        <topology evidence="1">Multi-pass membrane protein</topology>
    </subcellularLocation>
</comment>
<feature type="transmembrane region" description="Helical" evidence="12">
    <location>
        <begin position="366"/>
        <end position="388"/>
    </location>
</feature>
<evidence type="ECO:0000256" key="7">
    <source>
        <dbReference type="ARBA" id="ARBA00022847"/>
    </source>
</evidence>
<evidence type="ECO:0000256" key="8">
    <source>
        <dbReference type="ARBA" id="ARBA00022958"/>
    </source>
</evidence>
<feature type="transmembrane region" description="Helical" evidence="12">
    <location>
        <begin position="53"/>
        <end position="74"/>
    </location>
</feature>
<dbReference type="PANTHER" id="PTHR30540">
    <property type="entry name" value="OSMOTIC STRESS POTASSIUM TRANSPORTER"/>
    <property type="match status" value="1"/>
</dbReference>
<dbReference type="InterPro" id="IPR053952">
    <property type="entry name" value="K_trans_C"/>
</dbReference>
<accession>A0AB39VVQ0</accession>
<dbReference type="InterPro" id="IPR023051">
    <property type="entry name" value="Kup"/>
</dbReference>
<proteinExistence type="inferred from homology"/>
<comment type="function">
    <text evidence="12">Responsible for the low-affinity transport of potassium into the cell. Likely operates as a K(+):H(+) symporter.</text>
</comment>
<dbReference type="GO" id="GO:0005886">
    <property type="term" value="C:plasma membrane"/>
    <property type="evidence" value="ECO:0007669"/>
    <property type="project" value="UniProtKB-SubCell"/>
</dbReference>
<keyword evidence="7 12" id="KW-0769">Symport</keyword>
<keyword evidence="11 12" id="KW-0472">Membrane</keyword>
<sequence>MSSDNVTEDQAPAGTKLLALGALGVVFGDIGTSPLYTLKTVLYLSGGGSSHEVVLGLLSLIIWTLVIVTTLKYAMFAMRMSNNGEGGILALMSLLFTQKKNRPLVVFAGIFGAALIYGDGAITPAISVLSAIEGVNIVLPESKSYIVPVTVAILIALFAIQAMGTAKIGKLFGPIMALWFVVIAGLGIWGIVQHPAVLAAVNPYYAFKFLFSHGLSSFLVLGGVFLCVTGAEALYADMGHFGKRPVWLAWFALVFPSLLLNYAGQSALILSGADVTQNIFYRLCPPGMLIPLVILATLATIIASQAIISGAFSMTRQAMQLGWLPRLRIKQTSEESYGQIYIGSINWLLMIATVFLTIFFQSSDRLAAAYGIAVSFTMIMTSGLIYVSMREVWRWGIVISGLIAGLFFIVDLSFLTANLVKILEGGYVPLLMALALYSVMMIWHHGVRIATLVVREKTMPVKEFLTDIETHQIPRVPGTAVFLTRSTETPTIMRWHVTRNGSLHAQVISLNIQIENIPRVSAKERLEIEEIAPNFWHVIAHYGFIEEPNIAQLLGYKEIADLDVDRENLTFYVGHENIVRGEGRKRLPSWQRHIFSLMVRNNIHITDHYRLPSDRVVEISRQVAL</sequence>
<evidence type="ECO:0000256" key="3">
    <source>
        <dbReference type="ARBA" id="ARBA00022448"/>
    </source>
</evidence>
<evidence type="ECO:0000259" key="14">
    <source>
        <dbReference type="Pfam" id="PF22776"/>
    </source>
</evidence>
<feature type="transmembrane region" description="Helical" evidence="12">
    <location>
        <begin position="289"/>
        <end position="315"/>
    </location>
</feature>
<evidence type="ECO:0000256" key="2">
    <source>
        <dbReference type="ARBA" id="ARBA00007019"/>
    </source>
</evidence>
<feature type="domain" description="K+ potassium transporter integral membrane" evidence="13">
    <location>
        <begin position="18"/>
        <end position="466"/>
    </location>
</feature>
<keyword evidence="6 12" id="KW-0812">Transmembrane</keyword>
<feature type="transmembrane region" description="Helical" evidence="12">
    <location>
        <begin position="336"/>
        <end position="360"/>
    </location>
</feature>
<dbReference type="InterPro" id="IPR003855">
    <property type="entry name" value="K+_transporter"/>
</dbReference>
<name>A0AB39VVQ0_9GAMM</name>
<feature type="transmembrane region" description="Helical" evidence="12">
    <location>
        <begin position="104"/>
        <end position="132"/>
    </location>
</feature>
<feature type="domain" description="K+ potassium transporter C-terminal" evidence="14">
    <location>
        <begin position="477"/>
        <end position="624"/>
    </location>
</feature>
<feature type="transmembrane region" description="Helical" evidence="12">
    <location>
        <begin position="247"/>
        <end position="269"/>
    </location>
</feature>
<dbReference type="Pfam" id="PF22776">
    <property type="entry name" value="K_trans_C"/>
    <property type="match status" value="1"/>
</dbReference>
<dbReference type="EMBL" id="CP165628">
    <property type="protein sequence ID" value="XDU74698.1"/>
    <property type="molecule type" value="Genomic_DNA"/>
</dbReference>
<evidence type="ECO:0000256" key="5">
    <source>
        <dbReference type="ARBA" id="ARBA00022538"/>
    </source>
</evidence>
<feature type="transmembrane region" description="Helical" evidence="12">
    <location>
        <begin position="171"/>
        <end position="192"/>
    </location>
</feature>
<evidence type="ECO:0000313" key="15">
    <source>
        <dbReference type="EMBL" id="XDU74698.1"/>
    </source>
</evidence>
<keyword evidence="10 12" id="KW-0406">Ion transport</keyword>
<dbReference type="PANTHER" id="PTHR30540:SF79">
    <property type="entry name" value="LOW AFFINITY POTASSIUM TRANSPORT SYSTEM PROTEIN KUP"/>
    <property type="match status" value="1"/>
</dbReference>
<dbReference type="AlphaFoldDB" id="A0AB39VVQ0"/>
<protein>
    <recommendedName>
        <fullName evidence="12">Low affinity potassium transport system protein Kup</fullName>
    </recommendedName>
    <alternativeName>
        <fullName evidence="12">Kup system potassium uptake protein</fullName>
    </alternativeName>
</protein>
<evidence type="ECO:0000259" key="13">
    <source>
        <dbReference type="Pfam" id="PF02705"/>
    </source>
</evidence>
<dbReference type="HAMAP" id="MF_01522">
    <property type="entry name" value="Kup"/>
    <property type="match status" value="1"/>
</dbReference>
<dbReference type="InterPro" id="IPR053951">
    <property type="entry name" value="K_trans_N"/>
</dbReference>
<dbReference type="Pfam" id="PF02705">
    <property type="entry name" value="K_trans"/>
    <property type="match status" value="1"/>
</dbReference>
<keyword evidence="9 12" id="KW-1133">Transmembrane helix</keyword>
<keyword evidence="3 12" id="KW-0813">Transport</keyword>
<comment type="similarity">
    <text evidence="2 12">Belongs to the HAK/KUP transporter (TC 2.A.72) family.</text>
</comment>
<evidence type="ECO:0000256" key="9">
    <source>
        <dbReference type="ARBA" id="ARBA00022989"/>
    </source>
</evidence>
<evidence type="ECO:0000256" key="6">
    <source>
        <dbReference type="ARBA" id="ARBA00022692"/>
    </source>
</evidence>
<gene>
    <name evidence="12" type="primary">kup</name>
    <name evidence="15" type="ORF">AB3G37_11710</name>
</gene>
<feature type="transmembrane region" description="Helical" evidence="12">
    <location>
        <begin position="427"/>
        <end position="447"/>
    </location>
</feature>
<reference evidence="15" key="1">
    <citation type="submission" date="2024-07" db="EMBL/GenBank/DDBJ databases">
        <authorList>
            <person name="Biller S.J."/>
        </authorList>
    </citation>
    <scope>NUCLEOTIDE SEQUENCE</scope>
    <source>
        <strain evidence="15">WC2420</strain>
    </source>
</reference>